<gene>
    <name evidence="2" type="ORF">ACFYNZ_09075</name>
</gene>
<dbReference type="PROSITE" id="PS51257">
    <property type="entry name" value="PROKAR_LIPOPROTEIN"/>
    <property type="match status" value="1"/>
</dbReference>
<evidence type="ECO:0008006" key="4">
    <source>
        <dbReference type="Google" id="ProtNLM"/>
    </source>
</evidence>
<comment type="caution">
    <text evidence="2">The sequence shown here is derived from an EMBL/GenBank/DDBJ whole genome shotgun (WGS) entry which is preliminary data.</text>
</comment>
<proteinExistence type="predicted"/>
<name>A0ABW6KSV1_9ACTN</name>
<keyword evidence="3" id="KW-1185">Reference proteome</keyword>
<dbReference type="EMBL" id="JBIAFJ010000005">
    <property type="protein sequence ID" value="MFE9169668.1"/>
    <property type="molecule type" value="Genomic_DNA"/>
</dbReference>
<evidence type="ECO:0000313" key="2">
    <source>
        <dbReference type="EMBL" id="MFE9169668.1"/>
    </source>
</evidence>
<organism evidence="2 3">
    <name type="scientific">Streptomyces kebangsaanensis</name>
    <dbReference type="NCBI Taxonomy" id="864058"/>
    <lineage>
        <taxon>Bacteria</taxon>
        <taxon>Bacillati</taxon>
        <taxon>Actinomycetota</taxon>
        <taxon>Actinomycetes</taxon>
        <taxon>Kitasatosporales</taxon>
        <taxon>Streptomycetaceae</taxon>
        <taxon>Streptomyces</taxon>
    </lineage>
</organism>
<dbReference type="Proteomes" id="UP001601197">
    <property type="component" value="Unassembled WGS sequence"/>
</dbReference>
<sequence>MNRNHRPQRPTGKHHRLWAAGIALLAVGAVGCGASEAAKPQPAVTVTATATATATATETVTAEPTATVTTTRTVKTPGPTVTVTRTALAAGTGTGRSGGSGSGTRSGTCSIVSNSGNCYQAGQFCRNSDHGARTTTASGASITCAYRSNAWRWTYS</sequence>
<feature type="signal peptide" evidence="1">
    <location>
        <begin position="1"/>
        <end position="34"/>
    </location>
</feature>
<keyword evidence="1" id="KW-0732">Signal</keyword>
<accession>A0ABW6KSV1</accession>
<evidence type="ECO:0000256" key="1">
    <source>
        <dbReference type="SAM" id="SignalP"/>
    </source>
</evidence>
<protein>
    <recommendedName>
        <fullName evidence="4">DUF3761 domain-containing protein</fullName>
    </recommendedName>
</protein>
<dbReference type="RefSeq" id="WP_388345069.1">
    <property type="nucleotide sequence ID" value="NZ_JBIAFJ010000005.1"/>
</dbReference>
<evidence type="ECO:0000313" key="3">
    <source>
        <dbReference type="Proteomes" id="UP001601197"/>
    </source>
</evidence>
<reference evidence="2 3" key="1">
    <citation type="submission" date="2024-10" db="EMBL/GenBank/DDBJ databases">
        <title>The Natural Products Discovery Center: Release of the First 8490 Sequenced Strains for Exploring Actinobacteria Biosynthetic Diversity.</title>
        <authorList>
            <person name="Kalkreuter E."/>
            <person name="Kautsar S.A."/>
            <person name="Yang D."/>
            <person name="Bader C.D."/>
            <person name="Teijaro C.N."/>
            <person name="Fluegel L."/>
            <person name="Davis C.M."/>
            <person name="Simpson J.R."/>
            <person name="Lauterbach L."/>
            <person name="Steele A.D."/>
            <person name="Gui C."/>
            <person name="Meng S."/>
            <person name="Li G."/>
            <person name="Viehrig K."/>
            <person name="Ye F."/>
            <person name="Su P."/>
            <person name="Kiefer A.F."/>
            <person name="Nichols A."/>
            <person name="Cepeda A.J."/>
            <person name="Yan W."/>
            <person name="Fan B."/>
            <person name="Jiang Y."/>
            <person name="Adhikari A."/>
            <person name="Zheng C.-J."/>
            <person name="Schuster L."/>
            <person name="Cowan T.M."/>
            <person name="Smanski M.J."/>
            <person name="Chevrette M.G."/>
            <person name="De Carvalho L.P.S."/>
            <person name="Shen B."/>
        </authorList>
    </citation>
    <scope>NUCLEOTIDE SEQUENCE [LARGE SCALE GENOMIC DNA]</scope>
    <source>
        <strain evidence="2 3">NPDC007147</strain>
    </source>
</reference>
<feature type="chain" id="PRO_5045419890" description="DUF3761 domain-containing protein" evidence="1">
    <location>
        <begin position="35"/>
        <end position="156"/>
    </location>
</feature>